<organism evidence="3 4">
    <name type="scientific">Paramecium pentaurelia</name>
    <dbReference type="NCBI Taxonomy" id="43138"/>
    <lineage>
        <taxon>Eukaryota</taxon>
        <taxon>Sar</taxon>
        <taxon>Alveolata</taxon>
        <taxon>Ciliophora</taxon>
        <taxon>Intramacronucleata</taxon>
        <taxon>Oligohymenophorea</taxon>
        <taxon>Peniculida</taxon>
        <taxon>Parameciidae</taxon>
        <taxon>Paramecium</taxon>
    </lineage>
</organism>
<dbReference type="OrthoDB" id="1918685at2759"/>
<feature type="domain" description="Chromo" evidence="2">
    <location>
        <begin position="17"/>
        <end position="68"/>
    </location>
</feature>
<keyword evidence="4" id="KW-1185">Reference proteome</keyword>
<dbReference type="EMBL" id="CAJJDO010000148">
    <property type="protein sequence ID" value="CAD8207679.1"/>
    <property type="molecule type" value="Genomic_DNA"/>
</dbReference>
<dbReference type="CDD" id="cd00024">
    <property type="entry name" value="CD_CSD"/>
    <property type="match status" value="1"/>
</dbReference>
<comment type="caution">
    <text evidence="3">The sequence shown here is derived from an EMBL/GenBank/DDBJ whole genome shotgun (WGS) entry which is preliminary data.</text>
</comment>
<evidence type="ECO:0000256" key="1">
    <source>
        <dbReference type="SAM" id="Coils"/>
    </source>
</evidence>
<dbReference type="InterPro" id="IPR000953">
    <property type="entry name" value="Chromo/chromo_shadow_dom"/>
</dbReference>
<dbReference type="AlphaFoldDB" id="A0A8S1Y194"/>
<evidence type="ECO:0000259" key="2">
    <source>
        <dbReference type="PROSITE" id="PS50013"/>
    </source>
</evidence>
<feature type="coiled-coil region" evidence="1">
    <location>
        <begin position="413"/>
        <end position="473"/>
    </location>
</feature>
<feature type="coiled-coil region" evidence="1">
    <location>
        <begin position="231"/>
        <end position="258"/>
    </location>
</feature>
<dbReference type="PROSITE" id="PS50013">
    <property type="entry name" value="CHROMO_2"/>
    <property type="match status" value="1"/>
</dbReference>
<protein>
    <recommendedName>
        <fullName evidence="2">Chromo domain-containing protein</fullName>
    </recommendedName>
</protein>
<name>A0A8S1Y194_9CILI</name>
<proteinExistence type="predicted"/>
<reference evidence="3" key="1">
    <citation type="submission" date="2021-01" db="EMBL/GenBank/DDBJ databases">
        <authorList>
            <consortium name="Genoscope - CEA"/>
            <person name="William W."/>
        </authorList>
    </citation>
    <scope>NUCLEOTIDE SEQUENCE</scope>
</reference>
<keyword evidence="1" id="KW-0175">Coiled coil</keyword>
<evidence type="ECO:0000313" key="4">
    <source>
        <dbReference type="Proteomes" id="UP000689195"/>
    </source>
</evidence>
<gene>
    <name evidence="3" type="ORF">PPENT_87.1.T1480058</name>
</gene>
<sequence length="569" mass="67603">MSDCHEKEFNSDDSNIYDVEFVYGKKMFKKKTFYAVKWLGWTIQQMSWEPISNFTLISSYLVRRLETKLCYALYYKKIASISSGIRVHIKGKFSQVQQVDTKPKQKTIISEKQIVSLSTSHPYPCNKAQKIIKQMKQNLLISNNNKIYQKIQKKENKSKKHFRKILNQQDENEIISITSLSPIQYKIPYQSKKRRRQNKNKISDLELEKDIQLLKQNEQQTKKSKQNVIQIQQIQIQKDNLKNNRDKKEIQQQQSNSNNLNFCECQIILNDCDNSESVQHSSKDIKINKNQENSIIQQQRSSKFALKNQTHLEFSNTYNLSSFNVQETLSQPQDESFEIDLLLTENNEQQQKPQKLNDKEKSKDIHQQNLVSLSTYQPKNQFLKVRVVKSVLNSKITENITQENSDINFKIQKQFISEIMEEEQKRKTELREKFPLKQFLYKEPKVQPIVKTSQQLQQEIQKLQLEKLALNRTSRCSILVIPKFKDAEIQYIENNCLNNDIIQYDMDFHEVRFRKIIVEDIESHNFLIGKLLFRCMYDNGMEYYVEYDILKRYCPTLLLDYMIVNSILI</sequence>
<dbReference type="Proteomes" id="UP000689195">
    <property type="component" value="Unassembled WGS sequence"/>
</dbReference>
<evidence type="ECO:0000313" key="3">
    <source>
        <dbReference type="EMBL" id="CAD8207679.1"/>
    </source>
</evidence>
<accession>A0A8S1Y194</accession>